<feature type="domain" description="Thiamine phosphate synthase/TenI" evidence="3">
    <location>
        <begin position="9"/>
        <end position="188"/>
    </location>
</feature>
<keyword evidence="2" id="KW-0784">Thiamine biosynthesis</keyword>
<dbReference type="InterPro" id="IPR013785">
    <property type="entry name" value="Aldolase_TIM"/>
</dbReference>
<dbReference type="EMBL" id="BMCP01000002">
    <property type="protein sequence ID" value="GGE44658.1"/>
    <property type="molecule type" value="Genomic_DNA"/>
</dbReference>
<dbReference type="GO" id="GO:0004789">
    <property type="term" value="F:thiamine-phosphate diphosphorylase activity"/>
    <property type="evidence" value="ECO:0007669"/>
    <property type="project" value="TreeGrafter"/>
</dbReference>
<evidence type="ECO:0000313" key="5">
    <source>
        <dbReference type="Proteomes" id="UP000602745"/>
    </source>
</evidence>
<dbReference type="InterPro" id="IPR022998">
    <property type="entry name" value="ThiamineP_synth_TenI"/>
</dbReference>
<dbReference type="Proteomes" id="UP000602745">
    <property type="component" value="Unassembled WGS sequence"/>
</dbReference>
<reference evidence="4" key="2">
    <citation type="submission" date="2020-09" db="EMBL/GenBank/DDBJ databases">
        <authorList>
            <person name="Sun Q."/>
            <person name="Sedlacek I."/>
        </authorList>
    </citation>
    <scope>NUCLEOTIDE SEQUENCE</scope>
    <source>
        <strain evidence="4">CCM 7684</strain>
    </source>
</reference>
<comment type="pathway">
    <text evidence="1">Cofactor biosynthesis; thiamine diphosphate biosynthesis.</text>
</comment>
<dbReference type="GO" id="GO:0009228">
    <property type="term" value="P:thiamine biosynthetic process"/>
    <property type="evidence" value="ECO:0007669"/>
    <property type="project" value="UniProtKB-KW"/>
</dbReference>
<name>A0A8J2YI72_9RHOB</name>
<protein>
    <submittedName>
        <fullName evidence="4">Putative thiamine-phosphate synthase</fullName>
    </submittedName>
</protein>
<dbReference type="PANTHER" id="PTHR20857:SF15">
    <property type="entry name" value="THIAMINE-PHOSPHATE SYNTHASE"/>
    <property type="match status" value="1"/>
</dbReference>
<keyword evidence="5" id="KW-1185">Reference proteome</keyword>
<evidence type="ECO:0000259" key="3">
    <source>
        <dbReference type="Pfam" id="PF02581"/>
    </source>
</evidence>
<comment type="caution">
    <text evidence="4">The sequence shown here is derived from an EMBL/GenBank/DDBJ whole genome shotgun (WGS) entry which is preliminary data.</text>
</comment>
<organism evidence="4 5">
    <name type="scientific">Agaricicola taiwanensis</name>
    <dbReference type="NCBI Taxonomy" id="591372"/>
    <lineage>
        <taxon>Bacteria</taxon>
        <taxon>Pseudomonadati</taxon>
        <taxon>Pseudomonadota</taxon>
        <taxon>Alphaproteobacteria</taxon>
        <taxon>Rhodobacterales</taxon>
        <taxon>Paracoccaceae</taxon>
        <taxon>Agaricicola</taxon>
    </lineage>
</organism>
<dbReference type="Pfam" id="PF02581">
    <property type="entry name" value="TMP-TENI"/>
    <property type="match status" value="1"/>
</dbReference>
<reference evidence="4" key="1">
    <citation type="journal article" date="2014" name="Int. J. Syst. Evol. Microbiol.">
        <title>Complete genome sequence of Corynebacterium casei LMG S-19264T (=DSM 44701T), isolated from a smear-ripened cheese.</title>
        <authorList>
            <consortium name="US DOE Joint Genome Institute (JGI-PGF)"/>
            <person name="Walter F."/>
            <person name="Albersmeier A."/>
            <person name="Kalinowski J."/>
            <person name="Ruckert C."/>
        </authorList>
    </citation>
    <scope>NUCLEOTIDE SEQUENCE</scope>
    <source>
        <strain evidence="4">CCM 7684</strain>
    </source>
</reference>
<dbReference type="PANTHER" id="PTHR20857">
    <property type="entry name" value="THIAMINE-PHOSPHATE PYROPHOSPHORYLASE"/>
    <property type="match status" value="1"/>
</dbReference>
<evidence type="ECO:0000256" key="1">
    <source>
        <dbReference type="ARBA" id="ARBA00004948"/>
    </source>
</evidence>
<sequence length="211" mass="21645">MTDLPQPPLLLITDRHQAVRPLHEIAEAAFSAGCRWLSIREKDLPASDLQALVADLMVVGERYGARIGLHGTADQARALGVGAVHLASGSDVTAARRTMGPEALVGISIHSADDAAEVDPLLADYAVIGPAFVTRSKPGYGPALETAGIAAAARRSRVPLLAVGGIDMNNAAGMFPAGAAGICVMGGIMRAPDPARDIGCLVTAIGGQRGR</sequence>
<dbReference type="Gene3D" id="3.20.20.70">
    <property type="entry name" value="Aldolase class I"/>
    <property type="match status" value="1"/>
</dbReference>
<proteinExistence type="predicted"/>
<dbReference type="AlphaFoldDB" id="A0A8J2YI72"/>
<evidence type="ECO:0000256" key="2">
    <source>
        <dbReference type="ARBA" id="ARBA00022977"/>
    </source>
</evidence>
<accession>A0A8J2YI72</accession>
<dbReference type="CDD" id="cd00564">
    <property type="entry name" value="TMP_TenI"/>
    <property type="match status" value="1"/>
</dbReference>
<gene>
    <name evidence="4" type="primary">thiE</name>
    <name evidence="4" type="ORF">GCM10007276_22230</name>
</gene>
<dbReference type="SUPFAM" id="SSF51391">
    <property type="entry name" value="Thiamin phosphate synthase"/>
    <property type="match status" value="1"/>
</dbReference>
<dbReference type="InterPro" id="IPR036206">
    <property type="entry name" value="ThiamineP_synth_sf"/>
</dbReference>
<evidence type="ECO:0000313" key="4">
    <source>
        <dbReference type="EMBL" id="GGE44658.1"/>
    </source>
</evidence>
<dbReference type="GO" id="GO:0005737">
    <property type="term" value="C:cytoplasm"/>
    <property type="evidence" value="ECO:0007669"/>
    <property type="project" value="TreeGrafter"/>
</dbReference>
<dbReference type="RefSeq" id="WP_188409799.1">
    <property type="nucleotide sequence ID" value="NZ_BMCP01000002.1"/>
</dbReference>